<dbReference type="GO" id="GO:0003677">
    <property type="term" value="F:DNA binding"/>
    <property type="evidence" value="ECO:0007669"/>
    <property type="project" value="UniProtKB-KW"/>
</dbReference>
<dbReference type="RefSeq" id="WP_256322456.1">
    <property type="nucleotide sequence ID" value="NZ_JANGCN010000035.1"/>
</dbReference>
<dbReference type="PANTHER" id="PTHR30349:SF41">
    <property type="entry name" value="INTEGRASE_RECOMBINASE PROTEIN MJ0367-RELATED"/>
    <property type="match status" value="1"/>
</dbReference>
<dbReference type="PANTHER" id="PTHR30349">
    <property type="entry name" value="PHAGE INTEGRASE-RELATED"/>
    <property type="match status" value="1"/>
</dbReference>
<evidence type="ECO:0000259" key="4">
    <source>
        <dbReference type="PROSITE" id="PS51898"/>
    </source>
</evidence>
<evidence type="ECO:0000313" key="6">
    <source>
        <dbReference type="Proteomes" id="UP001206236"/>
    </source>
</evidence>
<dbReference type="AlphaFoldDB" id="A0AAW5KKH2"/>
<evidence type="ECO:0000256" key="3">
    <source>
        <dbReference type="ARBA" id="ARBA00023172"/>
    </source>
</evidence>
<dbReference type="InterPro" id="IPR025269">
    <property type="entry name" value="SAM-like_dom"/>
</dbReference>
<sequence>MIMSIENIDTDKILFCDYIIVWNNETCYRKSPSTYDGYVGIITKYLYPYFKSKGLRLVDVKPMHIEGYQRHILHDTRLSVNTLRKHHEVMRACLNYAYKNDFISKNPYTAFSLPRKVENEMSYYTEEQLLKLLRAAYGTQIESFVYLAVWFGLRKSEILGLRWDNVDFLGRCLYIRETRTRIKDYKSGHWVESQNKRMKTVKSRREFPLSDEQLDYLHKLYGRQAPLCKARNYVCVNAEGVPLHYDYVLHAFQDLLRKNDLPKIRIHDLRHSNATLMLNSGFSMKEVSEWLGHSTYKLTADTYTHVSVENKAQMSKTIGYKLSPYKGDNL</sequence>
<dbReference type="InterPro" id="IPR050090">
    <property type="entry name" value="Tyrosine_recombinase_XerCD"/>
</dbReference>
<comment type="similarity">
    <text evidence="1">Belongs to the 'phage' integrase family.</text>
</comment>
<dbReference type="Proteomes" id="UP001206236">
    <property type="component" value="Unassembled WGS sequence"/>
</dbReference>
<protein>
    <submittedName>
        <fullName evidence="5">Site-specific integrase</fullName>
    </submittedName>
</protein>
<dbReference type="PROSITE" id="PS51898">
    <property type="entry name" value="TYR_RECOMBINASE"/>
    <property type="match status" value="1"/>
</dbReference>
<dbReference type="InterPro" id="IPR010998">
    <property type="entry name" value="Integrase_recombinase_N"/>
</dbReference>
<keyword evidence="2" id="KW-0238">DNA-binding</keyword>
<dbReference type="EMBL" id="JANGCN010000035">
    <property type="protein sequence ID" value="MCQ5154054.1"/>
    <property type="molecule type" value="Genomic_DNA"/>
</dbReference>
<organism evidence="5 6">
    <name type="scientific">Ruminococcus bicirculans</name>
    <name type="common">ex Wegman et al. 2014</name>
    <dbReference type="NCBI Taxonomy" id="1160721"/>
    <lineage>
        <taxon>Bacteria</taxon>
        <taxon>Bacillati</taxon>
        <taxon>Bacillota</taxon>
        <taxon>Clostridia</taxon>
        <taxon>Eubacteriales</taxon>
        <taxon>Oscillospiraceae</taxon>
        <taxon>Ruminococcus</taxon>
    </lineage>
</organism>
<feature type="domain" description="Tyr recombinase" evidence="4">
    <location>
        <begin position="119"/>
        <end position="316"/>
    </location>
</feature>
<dbReference type="Gene3D" id="1.10.150.130">
    <property type="match status" value="1"/>
</dbReference>
<evidence type="ECO:0000256" key="2">
    <source>
        <dbReference type="ARBA" id="ARBA00023125"/>
    </source>
</evidence>
<dbReference type="GO" id="GO:0006310">
    <property type="term" value="P:DNA recombination"/>
    <property type="evidence" value="ECO:0007669"/>
    <property type="project" value="UniProtKB-KW"/>
</dbReference>
<comment type="caution">
    <text evidence="5">The sequence shown here is derived from an EMBL/GenBank/DDBJ whole genome shotgun (WGS) entry which is preliminary data.</text>
</comment>
<dbReference type="InterPro" id="IPR011010">
    <property type="entry name" value="DNA_brk_join_enz"/>
</dbReference>
<dbReference type="InterPro" id="IPR002104">
    <property type="entry name" value="Integrase_catalytic"/>
</dbReference>
<dbReference type="GO" id="GO:0015074">
    <property type="term" value="P:DNA integration"/>
    <property type="evidence" value="ECO:0007669"/>
    <property type="project" value="InterPro"/>
</dbReference>
<evidence type="ECO:0000313" key="5">
    <source>
        <dbReference type="EMBL" id="MCQ5154054.1"/>
    </source>
</evidence>
<dbReference type="Pfam" id="PF13102">
    <property type="entry name" value="Phage_int_SAM_5"/>
    <property type="match status" value="1"/>
</dbReference>
<dbReference type="SUPFAM" id="SSF56349">
    <property type="entry name" value="DNA breaking-rejoining enzymes"/>
    <property type="match status" value="1"/>
</dbReference>
<dbReference type="CDD" id="cd01189">
    <property type="entry name" value="INT_ICEBs1_C_like"/>
    <property type="match status" value="1"/>
</dbReference>
<gene>
    <name evidence="5" type="ORF">NE632_12145</name>
</gene>
<evidence type="ECO:0000256" key="1">
    <source>
        <dbReference type="ARBA" id="ARBA00008857"/>
    </source>
</evidence>
<dbReference type="InterPro" id="IPR013762">
    <property type="entry name" value="Integrase-like_cat_sf"/>
</dbReference>
<proteinExistence type="inferred from homology"/>
<dbReference type="Gene3D" id="1.10.443.10">
    <property type="entry name" value="Intergrase catalytic core"/>
    <property type="match status" value="1"/>
</dbReference>
<dbReference type="Pfam" id="PF00589">
    <property type="entry name" value="Phage_integrase"/>
    <property type="match status" value="1"/>
</dbReference>
<accession>A0AAW5KKH2</accession>
<name>A0AAW5KKH2_9FIRM</name>
<reference evidence="5" key="1">
    <citation type="submission" date="2022-06" db="EMBL/GenBank/DDBJ databases">
        <title>Isolation of gut microbiota from human fecal samples.</title>
        <authorList>
            <person name="Pamer E.G."/>
            <person name="Barat B."/>
            <person name="Waligurski E."/>
            <person name="Medina S."/>
            <person name="Paddock L."/>
            <person name="Mostad J."/>
        </authorList>
    </citation>
    <scope>NUCLEOTIDE SEQUENCE</scope>
    <source>
        <strain evidence="5">DFI.5.57</strain>
    </source>
</reference>
<keyword evidence="3" id="KW-0233">DNA recombination</keyword>